<sequence length="340" mass="37063">MEPAPAFSMLFVLQTSRGRSSTVSLQIGCPENSAVSRAVSVGLHFGSVRLCSGFSSLKGSGFGAAERLWPLGGARGFGMSDGTLEFFRSAGALTGKDACAVSWAHAVNSRRELARALTDHSHMLEADVILRGRDPREPVMAHPPDTDSDITLSEWLHGVREHRKGIKLDFKSLEAVAPSLVLLEPVLSEKKFPVWINADILTGPGGLATPLKAESFLSATADLPPHAVLSLGWTTGWTAGAENPGYSWDMVQEMEQICRDLPHAVTFPVRAALLAQSLPQLCWLLQRSERFSLTVWTSTEDQFSLQDLRSYRSRLDVGKIYFDLPDSVRAELRGTSAESE</sequence>
<evidence type="ECO:0000259" key="2">
    <source>
        <dbReference type="Pfam" id="PF10223"/>
    </source>
</evidence>
<reference key="1">
    <citation type="journal article" date="2007" name="Nature">
        <title>The medaka draft genome and insights into vertebrate genome evolution.</title>
        <authorList>
            <person name="Kasahara M."/>
            <person name="Naruse K."/>
            <person name="Sasaki S."/>
            <person name="Nakatani Y."/>
            <person name="Qu W."/>
            <person name="Ahsan B."/>
            <person name="Yamada T."/>
            <person name="Nagayasu Y."/>
            <person name="Doi K."/>
            <person name="Kasai Y."/>
            <person name="Jindo T."/>
            <person name="Kobayashi D."/>
            <person name="Shimada A."/>
            <person name="Toyoda A."/>
            <person name="Kuroki Y."/>
            <person name="Fujiyama A."/>
            <person name="Sasaki T."/>
            <person name="Shimizu A."/>
            <person name="Asakawa S."/>
            <person name="Shimizu N."/>
            <person name="Hashimoto S."/>
            <person name="Yang J."/>
            <person name="Lee Y."/>
            <person name="Matsushima K."/>
            <person name="Sugano S."/>
            <person name="Sakaizumi M."/>
            <person name="Narita T."/>
            <person name="Ohishi K."/>
            <person name="Haga S."/>
            <person name="Ohta F."/>
            <person name="Nomoto H."/>
            <person name="Nogata K."/>
            <person name="Morishita T."/>
            <person name="Endo T."/>
            <person name="Shin-I T."/>
            <person name="Takeda H."/>
            <person name="Morishita S."/>
            <person name="Kohara Y."/>
        </authorList>
    </citation>
    <scope>NUCLEOTIDE SEQUENCE [LARGE SCALE GENOMIC DNA]</scope>
    <source>
        <strain>Hd-rR</strain>
    </source>
</reference>
<evidence type="ECO:0000313" key="3">
    <source>
        <dbReference type="Ensembl" id="ENSORLP00020013813.1"/>
    </source>
</evidence>
<dbReference type="PANTHER" id="PTHR21184:SF3">
    <property type="entry name" value="PROTEIN FAM151B"/>
    <property type="match status" value="1"/>
</dbReference>
<name>A0A3P9KZF5_ORYLA</name>
<reference evidence="3" key="3">
    <citation type="submission" date="2025-08" db="UniProtKB">
        <authorList>
            <consortium name="Ensembl"/>
        </authorList>
    </citation>
    <scope>IDENTIFICATION</scope>
    <source>
        <strain evidence="3">HNI</strain>
    </source>
</reference>
<dbReference type="Proteomes" id="UP000265180">
    <property type="component" value="Chromosome 9"/>
</dbReference>
<reference evidence="3" key="4">
    <citation type="submission" date="2025-09" db="UniProtKB">
        <authorList>
            <consortium name="Ensembl"/>
        </authorList>
    </citation>
    <scope>IDENTIFICATION</scope>
    <source>
        <strain evidence="3">HNI</strain>
    </source>
</reference>
<evidence type="ECO:0000256" key="1">
    <source>
        <dbReference type="ARBA" id="ARBA00044953"/>
    </source>
</evidence>
<organism evidence="3 4">
    <name type="scientific">Oryzias latipes</name>
    <name type="common">Japanese rice fish</name>
    <name type="synonym">Japanese killifish</name>
    <dbReference type="NCBI Taxonomy" id="8090"/>
    <lineage>
        <taxon>Eukaryota</taxon>
        <taxon>Metazoa</taxon>
        <taxon>Chordata</taxon>
        <taxon>Craniata</taxon>
        <taxon>Vertebrata</taxon>
        <taxon>Euteleostomi</taxon>
        <taxon>Actinopterygii</taxon>
        <taxon>Neopterygii</taxon>
        <taxon>Teleostei</taxon>
        <taxon>Neoteleostei</taxon>
        <taxon>Acanthomorphata</taxon>
        <taxon>Ovalentaria</taxon>
        <taxon>Atherinomorphae</taxon>
        <taxon>Beloniformes</taxon>
        <taxon>Adrianichthyidae</taxon>
        <taxon>Oryziinae</taxon>
        <taxon>Oryzias</taxon>
    </lineage>
</organism>
<dbReference type="AlphaFoldDB" id="A0A3P9KZF5"/>
<evidence type="ECO:0000313" key="4">
    <source>
        <dbReference type="Proteomes" id="UP000265180"/>
    </source>
</evidence>
<dbReference type="PANTHER" id="PTHR21184">
    <property type="entry name" value="MENORIN (DENDRITIC BRANCHING PROTEIN)"/>
    <property type="match status" value="1"/>
</dbReference>
<protein>
    <submittedName>
        <fullName evidence="3">Family with sequence similarity 151 member B</fullName>
    </submittedName>
</protein>
<feature type="domain" description="Menorin-like" evidence="2">
    <location>
        <begin position="97"/>
        <end position="328"/>
    </location>
</feature>
<accession>A0A3P9KZF5</accession>
<dbReference type="Pfam" id="PF10223">
    <property type="entry name" value="Menorin_N"/>
    <property type="match status" value="1"/>
</dbReference>
<proteinExistence type="inferred from homology"/>
<comment type="similarity">
    <text evidence="1">Belongs to the menorin family.</text>
</comment>
<reference evidence="3 4" key="2">
    <citation type="submission" date="2017-04" db="EMBL/GenBank/DDBJ databases">
        <title>CpG methylation of centromeres and impact of large insertions on vertebrate speciation.</title>
        <authorList>
            <person name="Ichikawa K."/>
            <person name="Yoshimura J."/>
            <person name="Morishita S."/>
        </authorList>
    </citation>
    <scope>NUCLEOTIDE SEQUENCE</scope>
    <source>
        <strain evidence="3 4">HNI</strain>
    </source>
</reference>
<dbReference type="Ensembl" id="ENSORLT00020032783.1">
    <property type="protein sequence ID" value="ENSORLP00020013813.1"/>
    <property type="gene ID" value="ENSORLG00020014770.1"/>
</dbReference>
<dbReference type="InterPro" id="IPR019356">
    <property type="entry name" value="Menorin_dom"/>
</dbReference>